<proteinExistence type="predicted"/>
<dbReference type="CDD" id="cd06170">
    <property type="entry name" value="LuxR_C_like"/>
    <property type="match status" value="1"/>
</dbReference>
<dbReference type="PROSITE" id="PS50043">
    <property type="entry name" value="HTH_LUXR_2"/>
    <property type="match status" value="1"/>
</dbReference>
<dbReference type="PANTHER" id="PTHR44688:SF16">
    <property type="entry name" value="DNA-BINDING TRANSCRIPTIONAL ACTIVATOR DEVR_DOSR"/>
    <property type="match status" value="1"/>
</dbReference>
<feature type="region of interest" description="Disordered" evidence="4">
    <location>
        <begin position="1"/>
        <end position="30"/>
    </location>
</feature>
<dbReference type="Pfam" id="PF00196">
    <property type="entry name" value="GerE"/>
    <property type="match status" value="1"/>
</dbReference>
<keyword evidence="2" id="KW-0238">DNA-binding</keyword>
<dbReference type="Proteomes" id="UP000647172">
    <property type="component" value="Unassembled WGS sequence"/>
</dbReference>
<dbReference type="SUPFAM" id="SSF52540">
    <property type="entry name" value="P-loop containing nucleoside triphosphate hydrolases"/>
    <property type="match status" value="1"/>
</dbReference>
<dbReference type="SMART" id="SM00421">
    <property type="entry name" value="HTH_LUXR"/>
    <property type="match status" value="1"/>
</dbReference>
<dbReference type="SUPFAM" id="SSF46894">
    <property type="entry name" value="C-terminal effector domain of the bipartite response regulators"/>
    <property type="match status" value="1"/>
</dbReference>
<dbReference type="RefSeq" id="WP_203764469.1">
    <property type="nucleotide sequence ID" value="NZ_BAAAYJ010000103.1"/>
</dbReference>
<dbReference type="EMBL" id="BOMQ01000008">
    <property type="protein sequence ID" value="GIE47137.1"/>
    <property type="molecule type" value="Genomic_DNA"/>
</dbReference>
<evidence type="ECO:0000313" key="7">
    <source>
        <dbReference type="Proteomes" id="UP000647172"/>
    </source>
</evidence>
<dbReference type="InterPro" id="IPR059106">
    <property type="entry name" value="WHD_MalT"/>
</dbReference>
<dbReference type="Gene3D" id="1.25.40.10">
    <property type="entry name" value="Tetratricopeptide repeat domain"/>
    <property type="match status" value="1"/>
</dbReference>
<reference evidence="6" key="1">
    <citation type="submission" date="2021-01" db="EMBL/GenBank/DDBJ databases">
        <title>Whole genome shotgun sequence of Actinoplanes nipponensis NBRC 14063.</title>
        <authorList>
            <person name="Komaki H."/>
            <person name="Tamura T."/>
        </authorList>
    </citation>
    <scope>NUCLEOTIDE SEQUENCE</scope>
    <source>
        <strain evidence="6">NBRC 14063</strain>
    </source>
</reference>
<keyword evidence="7" id="KW-1185">Reference proteome</keyword>
<dbReference type="InterPro" id="IPR036388">
    <property type="entry name" value="WH-like_DNA-bd_sf"/>
</dbReference>
<evidence type="ECO:0000256" key="2">
    <source>
        <dbReference type="ARBA" id="ARBA00023125"/>
    </source>
</evidence>
<dbReference type="PANTHER" id="PTHR44688">
    <property type="entry name" value="DNA-BINDING TRANSCRIPTIONAL ACTIVATOR DEVR_DOSR"/>
    <property type="match status" value="1"/>
</dbReference>
<dbReference type="InterPro" id="IPR016032">
    <property type="entry name" value="Sig_transdc_resp-reg_C-effctor"/>
</dbReference>
<evidence type="ECO:0000256" key="1">
    <source>
        <dbReference type="ARBA" id="ARBA00023015"/>
    </source>
</evidence>
<dbReference type="GO" id="GO:0006355">
    <property type="term" value="P:regulation of DNA-templated transcription"/>
    <property type="evidence" value="ECO:0007669"/>
    <property type="project" value="InterPro"/>
</dbReference>
<sequence>MAMQNGEAHHQETVPPVRTDAALSSPRLSRPRVERSRLYRPRLTDLLDSGVRRLVTLVSAGPGWGKTTMVAAWAATRPLPVAWLTLDPYDNDPQIFATHVLAALRSTAAAAPGRVPGDIDALLGDHIGRIRALGRVIGRLRMPVVLVLDDFDVIHDRGLVRDLGQLLRPPQEDLRLVLISRSEPAVPLHRLRAAGELSEIRTADLAFTVAEATELLSGQGVLLPPDEVALLVRRTEGWAVGLQLAAAFVAGPGGGSVADFTGDLRPVDEYLSGEVLARQTPQLRDFLLYTSVCEHLCGELADAITLGTAGQRMLEELEQVNQFVVRLDSRPSWFRYHHLIRDVLQHRLTVEAPEMVAELHRRAAGWYARHDLVVDALGHAVTAKDWTYVGRLLVDAAPMILSRDRGRLVKVLEQIPPAEFAGTAELVLCAAVLLFNAGDYAGIRERLGEAQDMLAGRSADERQAIEVSIRALRGAVDRAEGDMAALNDETVSQLTALAHVPPARLPATMQYRAIALNNRGVGLLWTGRPEAAERYLSMGSTAAYTAGVDLVEINALGHLALLEVMFGSVREAERLVRVAQEKALRGGWTNSLQVVATHHAAALVELERCRPGRAERAFQHGLRAHRSDPEAAQWKMSLGLAARLAMDQGRLPSARAFLQEAAVPRYPRARMPVMDRWLLAIESELDLLSGRPDLVRQRYAGPARPGTLTLSERNLLVRAALADRDLAFAQAMLAERGSLMSETVATVEARILSALVSEATGSGLRSGDMLARAITMAAPQGIRRPFLILAGGRLGALLARQGLVTGEHAAFIADLLRMVGATGPAEAAPVGVTALSDRETEVLRYLPTMLTAAEIGEELGVSVNTIKAHMRAIYRKLGTPRRRQAVARARELGLI</sequence>
<dbReference type="InterPro" id="IPR000792">
    <property type="entry name" value="Tscrpt_reg_LuxR_C"/>
</dbReference>
<comment type="caution">
    <text evidence="6">The sequence shown here is derived from an EMBL/GenBank/DDBJ whole genome shotgun (WGS) entry which is preliminary data.</text>
</comment>
<dbReference type="Pfam" id="PF25873">
    <property type="entry name" value="WHD_MalT"/>
    <property type="match status" value="1"/>
</dbReference>
<dbReference type="GO" id="GO:0003677">
    <property type="term" value="F:DNA binding"/>
    <property type="evidence" value="ECO:0007669"/>
    <property type="project" value="UniProtKB-KW"/>
</dbReference>
<keyword evidence="1" id="KW-0805">Transcription regulation</keyword>
<protein>
    <submittedName>
        <fullName evidence="6">LuxR family transcriptional regulator</fullName>
    </submittedName>
</protein>
<dbReference type="Gene3D" id="1.10.10.10">
    <property type="entry name" value="Winged helix-like DNA-binding domain superfamily/Winged helix DNA-binding domain"/>
    <property type="match status" value="1"/>
</dbReference>
<evidence type="ECO:0000256" key="4">
    <source>
        <dbReference type="SAM" id="MobiDB-lite"/>
    </source>
</evidence>
<keyword evidence="3" id="KW-0804">Transcription</keyword>
<accession>A0A919MJY2</accession>
<feature type="domain" description="HTH luxR-type" evidence="5">
    <location>
        <begin position="828"/>
        <end position="893"/>
    </location>
</feature>
<evidence type="ECO:0000259" key="5">
    <source>
        <dbReference type="PROSITE" id="PS50043"/>
    </source>
</evidence>
<dbReference type="PRINTS" id="PR00038">
    <property type="entry name" value="HTHLUXR"/>
</dbReference>
<gene>
    <name evidence="6" type="primary">malT</name>
    <name evidence="6" type="ORF">Ani05nite_06710</name>
</gene>
<evidence type="ECO:0000313" key="6">
    <source>
        <dbReference type="EMBL" id="GIE47137.1"/>
    </source>
</evidence>
<evidence type="ECO:0000256" key="3">
    <source>
        <dbReference type="ARBA" id="ARBA00023163"/>
    </source>
</evidence>
<dbReference type="AlphaFoldDB" id="A0A919MJY2"/>
<dbReference type="InterPro" id="IPR027417">
    <property type="entry name" value="P-loop_NTPase"/>
</dbReference>
<organism evidence="6 7">
    <name type="scientific">Actinoplanes nipponensis</name>
    <dbReference type="NCBI Taxonomy" id="135950"/>
    <lineage>
        <taxon>Bacteria</taxon>
        <taxon>Bacillati</taxon>
        <taxon>Actinomycetota</taxon>
        <taxon>Actinomycetes</taxon>
        <taxon>Micromonosporales</taxon>
        <taxon>Micromonosporaceae</taxon>
        <taxon>Actinoplanes</taxon>
    </lineage>
</organism>
<name>A0A919MJY2_9ACTN</name>
<dbReference type="InterPro" id="IPR011990">
    <property type="entry name" value="TPR-like_helical_dom_sf"/>
</dbReference>